<keyword evidence="6 7" id="KW-0472">Membrane</keyword>
<dbReference type="RefSeq" id="WP_376840251.1">
    <property type="nucleotide sequence ID" value="NZ_JBHMAU010000053.1"/>
</dbReference>
<keyword evidence="4 7" id="KW-0812">Transmembrane</keyword>
<accession>A0ABV5X1Y6</accession>
<evidence type="ECO:0000256" key="8">
    <source>
        <dbReference type="SAM" id="MobiDB-lite"/>
    </source>
</evidence>
<evidence type="ECO:0000313" key="10">
    <source>
        <dbReference type="EMBL" id="MFB9776440.1"/>
    </source>
</evidence>
<gene>
    <name evidence="10" type="ORF">ACFFN1_08485</name>
</gene>
<dbReference type="InterPro" id="IPR035906">
    <property type="entry name" value="MetI-like_sf"/>
</dbReference>
<feature type="transmembrane region" description="Helical" evidence="7">
    <location>
        <begin position="124"/>
        <end position="144"/>
    </location>
</feature>
<dbReference type="EMBL" id="JBHMAU010000053">
    <property type="protein sequence ID" value="MFB9776440.1"/>
    <property type="molecule type" value="Genomic_DNA"/>
</dbReference>
<comment type="caution">
    <text evidence="10">The sequence shown here is derived from an EMBL/GenBank/DDBJ whole genome shotgun (WGS) entry which is preliminary data.</text>
</comment>
<keyword evidence="3" id="KW-1003">Cell membrane</keyword>
<evidence type="ECO:0000256" key="6">
    <source>
        <dbReference type="ARBA" id="ARBA00023136"/>
    </source>
</evidence>
<proteinExistence type="inferred from homology"/>
<dbReference type="Pfam" id="PF12911">
    <property type="entry name" value="OppC_N"/>
    <property type="match status" value="1"/>
</dbReference>
<keyword evidence="11" id="KW-1185">Reference proteome</keyword>
<feature type="compositionally biased region" description="Low complexity" evidence="8">
    <location>
        <begin position="19"/>
        <end position="39"/>
    </location>
</feature>
<dbReference type="CDD" id="cd06261">
    <property type="entry name" value="TM_PBP2"/>
    <property type="match status" value="1"/>
</dbReference>
<dbReference type="SUPFAM" id="SSF161098">
    <property type="entry name" value="MetI-like"/>
    <property type="match status" value="1"/>
</dbReference>
<feature type="transmembrane region" description="Helical" evidence="7">
    <location>
        <begin position="290"/>
        <end position="310"/>
    </location>
</feature>
<keyword evidence="5 7" id="KW-1133">Transmembrane helix</keyword>
<feature type="transmembrane region" description="Helical" evidence="7">
    <location>
        <begin position="186"/>
        <end position="203"/>
    </location>
</feature>
<feature type="region of interest" description="Disordered" evidence="8">
    <location>
        <begin position="1"/>
        <end position="39"/>
    </location>
</feature>
<evidence type="ECO:0000313" key="11">
    <source>
        <dbReference type="Proteomes" id="UP001589707"/>
    </source>
</evidence>
<name>A0ABV5X1Y6_9MICO</name>
<dbReference type="Pfam" id="PF00528">
    <property type="entry name" value="BPD_transp_1"/>
    <property type="match status" value="1"/>
</dbReference>
<feature type="transmembrane region" description="Helical" evidence="7">
    <location>
        <begin position="156"/>
        <end position="180"/>
    </location>
</feature>
<evidence type="ECO:0000256" key="3">
    <source>
        <dbReference type="ARBA" id="ARBA00022475"/>
    </source>
</evidence>
<dbReference type="PANTHER" id="PTHR43386:SF6">
    <property type="entry name" value="ABC TRANSPORTER PERMEASE PROTEIN"/>
    <property type="match status" value="1"/>
</dbReference>
<evidence type="ECO:0000259" key="9">
    <source>
        <dbReference type="PROSITE" id="PS50928"/>
    </source>
</evidence>
<feature type="transmembrane region" description="Helical" evidence="7">
    <location>
        <begin position="61"/>
        <end position="83"/>
    </location>
</feature>
<organism evidence="10 11">
    <name type="scientific">Brevibacterium otitidis</name>
    <dbReference type="NCBI Taxonomy" id="53364"/>
    <lineage>
        <taxon>Bacteria</taxon>
        <taxon>Bacillati</taxon>
        <taxon>Actinomycetota</taxon>
        <taxon>Actinomycetes</taxon>
        <taxon>Micrococcales</taxon>
        <taxon>Brevibacteriaceae</taxon>
        <taxon>Brevibacterium</taxon>
    </lineage>
</organism>
<dbReference type="PANTHER" id="PTHR43386">
    <property type="entry name" value="OLIGOPEPTIDE TRANSPORT SYSTEM PERMEASE PROTEIN APPC"/>
    <property type="match status" value="1"/>
</dbReference>
<evidence type="ECO:0000256" key="7">
    <source>
        <dbReference type="RuleBase" id="RU363032"/>
    </source>
</evidence>
<dbReference type="InterPro" id="IPR050366">
    <property type="entry name" value="BP-dependent_transpt_permease"/>
</dbReference>
<dbReference type="Gene3D" id="1.10.3720.10">
    <property type="entry name" value="MetI-like"/>
    <property type="match status" value="1"/>
</dbReference>
<evidence type="ECO:0000256" key="1">
    <source>
        <dbReference type="ARBA" id="ARBA00004651"/>
    </source>
</evidence>
<keyword evidence="2 7" id="KW-0813">Transport</keyword>
<feature type="domain" description="ABC transmembrane type-1" evidence="9">
    <location>
        <begin position="122"/>
        <end position="310"/>
    </location>
</feature>
<comment type="subcellular location">
    <subcellularLocation>
        <location evidence="1 7">Cell membrane</location>
        <topology evidence="1 7">Multi-pass membrane protein</topology>
    </subcellularLocation>
</comment>
<dbReference type="Proteomes" id="UP001589707">
    <property type="component" value="Unassembled WGS sequence"/>
</dbReference>
<reference evidence="10 11" key="1">
    <citation type="submission" date="2024-09" db="EMBL/GenBank/DDBJ databases">
        <authorList>
            <person name="Sun Q."/>
            <person name="Mori K."/>
        </authorList>
    </citation>
    <scope>NUCLEOTIDE SEQUENCE [LARGE SCALE GENOMIC DNA]</scope>
    <source>
        <strain evidence="10 11">JCM 11683</strain>
    </source>
</reference>
<comment type="similarity">
    <text evidence="7">Belongs to the binding-protein-dependent transport system permease family.</text>
</comment>
<dbReference type="InterPro" id="IPR000515">
    <property type="entry name" value="MetI-like"/>
</dbReference>
<evidence type="ECO:0000256" key="2">
    <source>
        <dbReference type="ARBA" id="ARBA00022448"/>
    </source>
</evidence>
<dbReference type="InterPro" id="IPR025966">
    <property type="entry name" value="OppC_N"/>
</dbReference>
<evidence type="ECO:0000256" key="5">
    <source>
        <dbReference type="ARBA" id="ARBA00022989"/>
    </source>
</evidence>
<dbReference type="PROSITE" id="PS50928">
    <property type="entry name" value="ABC_TM1"/>
    <property type="match status" value="1"/>
</dbReference>
<protein>
    <submittedName>
        <fullName evidence="10">ABC transporter permease</fullName>
    </submittedName>
</protein>
<evidence type="ECO:0000256" key="4">
    <source>
        <dbReference type="ARBA" id="ARBA00022692"/>
    </source>
</evidence>
<sequence length="332" mass="35191">MTKPAHATPQRPEPEAGLTSETTGTSGPAGAPSAAQPGSTVGLERLSMRQLIFRRVTSNGLIMTGGIIVVIIVLLTTFGPMVISRGPLELNIQDRLQGPSGDYLLGTDNYGRDLLSRVLNGARVSLFVGFAVAILSTVIGYIIGMYSAYFRWADAILMRICDGFMAFPAILLAIALMAVLGAKTSNVVIALTVVFTPYVARVVRSSTLVVKEQTFVEALRAQGASSNRIIWLNMAPNVVSPAIIQATFIFADSIITEAALSFLGAGVPPPAPSWGNILLDGKTLIFNNPWMTIVPGAVIILTVLGINLFGDGLRDLFDPHTGKAVRKGGGRK</sequence>